<dbReference type="RefSeq" id="WP_009537477.1">
    <property type="nucleotide sequence ID" value="NZ_JH414506.1"/>
</dbReference>
<evidence type="ECO:0000259" key="1">
    <source>
        <dbReference type="Pfam" id="PF04991"/>
    </source>
</evidence>
<dbReference type="Pfam" id="PF04991">
    <property type="entry name" value="LicD"/>
    <property type="match status" value="1"/>
</dbReference>
<dbReference type="PANTHER" id="PTHR43404:SF2">
    <property type="entry name" value="LIPOPOLYSACCHARIDE CHOLINEPHOSPHOTRANSFERASE LICD"/>
    <property type="match status" value="1"/>
</dbReference>
<dbReference type="InterPro" id="IPR052942">
    <property type="entry name" value="LPS_cholinephosphotransferase"/>
</dbReference>
<reference evidence="2 3" key="1">
    <citation type="submission" date="2011-08" db="EMBL/GenBank/DDBJ databases">
        <title>The Genome Sequence of Oribacterium sp. ACB7.</title>
        <authorList>
            <consortium name="The Broad Institute Genome Sequencing Platform"/>
            <person name="Earl A."/>
            <person name="Ward D."/>
            <person name="Feldgarden M."/>
            <person name="Gevers D."/>
            <person name="Sizova M."/>
            <person name="Hazen A."/>
            <person name="Epstein S."/>
            <person name="Young S.K."/>
            <person name="Zeng Q."/>
            <person name="Gargeya S."/>
            <person name="Fitzgerald M."/>
            <person name="Haas B."/>
            <person name="Abouelleil A."/>
            <person name="Alvarado L."/>
            <person name="Arachchi H.M."/>
            <person name="Berlin A."/>
            <person name="Brown A."/>
            <person name="Chapman S.B."/>
            <person name="Chen Z."/>
            <person name="Dunbar C."/>
            <person name="Freedman E."/>
            <person name="Gearin G."/>
            <person name="Gellesch M."/>
            <person name="Goldberg J."/>
            <person name="Griggs A."/>
            <person name="Gujja S."/>
            <person name="Heiman D."/>
            <person name="Howarth C."/>
            <person name="Larson L."/>
            <person name="Lui A."/>
            <person name="MacDonald P.J.P."/>
            <person name="Montmayeur A."/>
            <person name="Murphy C."/>
            <person name="Neiman D."/>
            <person name="Pearson M."/>
            <person name="Priest M."/>
            <person name="Roberts A."/>
            <person name="Saif S."/>
            <person name="Shea T."/>
            <person name="Shenoy N."/>
            <person name="Sisk P."/>
            <person name="Stolte C."/>
            <person name="Sykes S."/>
            <person name="Wortman J."/>
            <person name="Nusbaum C."/>
            <person name="Birren B."/>
        </authorList>
    </citation>
    <scope>NUCLEOTIDE SEQUENCE [LARGE SCALE GENOMIC DNA]</scope>
    <source>
        <strain evidence="2 3">ACB7</strain>
    </source>
</reference>
<accession>G9WRS0</accession>
<dbReference type="GO" id="GO:0009100">
    <property type="term" value="P:glycoprotein metabolic process"/>
    <property type="evidence" value="ECO:0007669"/>
    <property type="project" value="UniProtKB-ARBA"/>
</dbReference>
<dbReference type="PATRIC" id="fig|796944.3.peg.301"/>
<proteinExistence type="predicted"/>
<protein>
    <recommendedName>
        <fullName evidence="1">LicD/FKTN/FKRP nucleotidyltransferase domain-containing protein</fullName>
    </recommendedName>
</protein>
<sequence>MDLKEKQEKGLGILLEIDRICEKHQISYRLDAGTLLGAIRHKGFIPWDDDVDLCFLREDWEKFSKVAQEELPANFALLLPDTFRGGKAFYDFVPRVVDLSTERRSEKTEGDTFYEGKLNHLWVDCFILDDLPAKALWAKFYTFRQQLIFGLAMGHRRMVNLKKYKGLSRLFVSVLSKLGWLFSMPFLFSLQDAWAQAEGRRRKTKAKRKAVTANPEKGERFLYFSNYQPDFQYCISRYSWEKPLLRAKFENYSLPIPKGYDALLRMLYGRYEMLPKKENRVPAHEEMI</sequence>
<dbReference type="AlphaFoldDB" id="G9WRS0"/>
<dbReference type="Proteomes" id="UP000003527">
    <property type="component" value="Unassembled WGS sequence"/>
</dbReference>
<evidence type="ECO:0000313" key="2">
    <source>
        <dbReference type="EMBL" id="EHL14010.1"/>
    </source>
</evidence>
<dbReference type="HOGENOM" id="CLU_075543_0_0_9"/>
<dbReference type="EMBL" id="AFZD01000004">
    <property type="protein sequence ID" value="EHL14010.1"/>
    <property type="molecule type" value="Genomic_DNA"/>
</dbReference>
<keyword evidence="3" id="KW-1185">Reference proteome</keyword>
<comment type="caution">
    <text evidence="2">The sequence shown here is derived from an EMBL/GenBank/DDBJ whole genome shotgun (WGS) entry which is preliminary data.</text>
</comment>
<feature type="domain" description="LicD/FKTN/FKRP nucleotidyltransferase" evidence="1">
    <location>
        <begin position="21"/>
        <end position="269"/>
    </location>
</feature>
<gene>
    <name evidence="2" type="ORF">HMPREF9624_01786</name>
</gene>
<dbReference type="PANTHER" id="PTHR43404">
    <property type="entry name" value="LIPOPOLYSACCHARIDE CHOLINEPHOSPHOTRANSFERASE LICD"/>
    <property type="match status" value="1"/>
</dbReference>
<organism evidence="2 3">
    <name type="scientific">Oribacterium asaccharolyticum ACB7</name>
    <dbReference type="NCBI Taxonomy" id="796944"/>
    <lineage>
        <taxon>Bacteria</taxon>
        <taxon>Bacillati</taxon>
        <taxon>Bacillota</taxon>
        <taxon>Clostridia</taxon>
        <taxon>Lachnospirales</taxon>
        <taxon>Lachnospiraceae</taxon>
        <taxon>Oribacterium</taxon>
    </lineage>
</organism>
<dbReference type="InterPro" id="IPR007074">
    <property type="entry name" value="LicD/FKTN/FKRP_NTP_transf"/>
</dbReference>
<name>G9WRS0_9FIRM</name>
<evidence type="ECO:0000313" key="3">
    <source>
        <dbReference type="Proteomes" id="UP000003527"/>
    </source>
</evidence>